<keyword evidence="5" id="KW-1185">Reference proteome</keyword>
<evidence type="ECO:0000313" key="4">
    <source>
        <dbReference type="EMBL" id="KAK9875280.1"/>
    </source>
</evidence>
<comment type="caution">
    <text evidence="4">The sequence shown here is derived from an EMBL/GenBank/DDBJ whole genome shotgun (WGS) entry which is preliminary data.</text>
</comment>
<dbReference type="PANTHER" id="PTHR22872:SF2">
    <property type="entry name" value="INHIBITOR OF BRUTON TYROSINE KINASE"/>
    <property type="match status" value="1"/>
</dbReference>
<feature type="compositionally biased region" description="Basic and acidic residues" evidence="2">
    <location>
        <begin position="716"/>
        <end position="741"/>
    </location>
</feature>
<gene>
    <name evidence="4" type="ORF">WA026_007670</name>
</gene>
<evidence type="ECO:0000256" key="2">
    <source>
        <dbReference type="SAM" id="MobiDB-lite"/>
    </source>
</evidence>
<dbReference type="Proteomes" id="UP001431783">
    <property type="component" value="Unassembled WGS sequence"/>
</dbReference>
<evidence type="ECO:0000256" key="1">
    <source>
        <dbReference type="ARBA" id="ARBA00022737"/>
    </source>
</evidence>
<dbReference type="PROSITE" id="PS50097">
    <property type="entry name" value="BTB"/>
    <property type="match status" value="2"/>
</dbReference>
<dbReference type="InterPro" id="IPR000210">
    <property type="entry name" value="BTB/POZ_dom"/>
</dbReference>
<evidence type="ECO:0000313" key="5">
    <source>
        <dbReference type="Proteomes" id="UP001431783"/>
    </source>
</evidence>
<dbReference type="Gene3D" id="2.130.10.30">
    <property type="entry name" value="Regulator of chromosome condensation 1/beta-lactamase-inhibitor protein II"/>
    <property type="match status" value="1"/>
</dbReference>
<dbReference type="EMBL" id="JARQZJ010000033">
    <property type="protein sequence ID" value="KAK9875280.1"/>
    <property type="molecule type" value="Genomic_DNA"/>
</dbReference>
<feature type="region of interest" description="Disordered" evidence="2">
    <location>
        <begin position="692"/>
        <end position="741"/>
    </location>
</feature>
<keyword evidence="1" id="KW-0677">Repeat</keyword>
<dbReference type="InterPro" id="IPR011333">
    <property type="entry name" value="SKP1/BTB/POZ_sf"/>
</dbReference>
<dbReference type="AlphaFoldDB" id="A0AAW1U2X6"/>
<dbReference type="InterPro" id="IPR009091">
    <property type="entry name" value="RCC1/BLIP-II"/>
</dbReference>
<protein>
    <recommendedName>
        <fullName evidence="3">BTB domain-containing protein</fullName>
    </recommendedName>
</protein>
<proteinExistence type="predicted"/>
<dbReference type="SUPFAM" id="SSF50985">
    <property type="entry name" value="RCC1/BLIP-II"/>
    <property type="match status" value="1"/>
</dbReference>
<dbReference type="SMART" id="SM00225">
    <property type="entry name" value="BTB"/>
    <property type="match status" value="2"/>
</dbReference>
<dbReference type="Gene3D" id="3.30.710.10">
    <property type="entry name" value="Potassium Channel Kv1.1, Chain A"/>
    <property type="match status" value="2"/>
</dbReference>
<sequence length="849" mass="97223">MLFTWGLNAGQLGHEAINGNYVIQPKQVKVINTQGSSIKHVASSDGAIAVTTEKGDIYVLHEYQCRKIASRLLEISDLAIIGGKLNTALDKDLKLEPTRELKVLVRTTVGNLLIWQESDPQLCRCIFSIPRTFNIKQAMININEILFVTDFGEAYRAVIKPRKKKTMLVKKTEFNKFLLKEECISLKLTKIPRIHRGVYIVSDPRGEDFCVIQQNPYSKNLFQDKPPESEMKKQLATLLEDAREEDNIHDVRINIGNRVFPVHRYILAHKSYTLQSICQDEEVTLKDTNADFFEQLLMFIYTGWCDLLQVGECPNRFKNYCIKKNCEITSKNEEKKAIQNPIRMLQGVSKRFGCTELYKILSGYDMQGVKIYTKSAITSVFKSPYQIKDFPEYYDVILRCSDNKEISAHKCILSARLEYFNSMFSIRWSNVEKSVISVPYTGDLVEALLEFVYTDSTSYLSKKDSDFLLKLLVIADEYLLNELKDHCSFLLLTLTYLDLKNAVEILQFAHYYKANSLKQGVMKYIVDNMAYFLETQALNDLTDDVLGDLTTAYFEQRRQICCRVITPYSTAVPDDIIADINTHYPVNVEIPEEKKAEKNSSKYPKRRLRTSKNTLENSVTKCFEKRADNLDSLIQFPDSLDNPEDVAQKDNTSITKMRLNAISSAIETLESEDYIPHFQNLNNSFTSLDQFPLLNSPPERNVQEVSSPPSSGRSWNRHEGKHGMSRLSQKERKRLSSESKEAAQIITASPKNPWKILTPEATSPICSPPDGAAFSDILSNERKQKENLFKMANKLLIHTQLEDKAILELEKFYNIDNIEDEIINVQRVEIGKIASPIWVPRNQGHSSHS</sequence>
<reference evidence="4 5" key="1">
    <citation type="submission" date="2023-03" db="EMBL/GenBank/DDBJ databases">
        <title>Genome insight into feeding habits of ladybird beetles.</title>
        <authorList>
            <person name="Li H.-S."/>
            <person name="Huang Y.-H."/>
            <person name="Pang H."/>
        </authorList>
    </citation>
    <scope>NUCLEOTIDE SEQUENCE [LARGE SCALE GENOMIC DNA]</scope>
    <source>
        <strain evidence="4">SYSU_2023b</strain>
        <tissue evidence="4">Whole body</tissue>
    </source>
</reference>
<dbReference type="Gene3D" id="1.25.40.420">
    <property type="match status" value="1"/>
</dbReference>
<organism evidence="4 5">
    <name type="scientific">Henosepilachna vigintioctopunctata</name>
    <dbReference type="NCBI Taxonomy" id="420089"/>
    <lineage>
        <taxon>Eukaryota</taxon>
        <taxon>Metazoa</taxon>
        <taxon>Ecdysozoa</taxon>
        <taxon>Arthropoda</taxon>
        <taxon>Hexapoda</taxon>
        <taxon>Insecta</taxon>
        <taxon>Pterygota</taxon>
        <taxon>Neoptera</taxon>
        <taxon>Endopterygota</taxon>
        <taxon>Coleoptera</taxon>
        <taxon>Polyphaga</taxon>
        <taxon>Cucujiformia</taxon>
        <taxon>Coccinelloidea</taxon>
        <taxon>Coccinellidae</taxon>
        <taxon>Epilachninae</taxon>
        <taxon>Epilachnini</taxon>
        <taxon>Henosepilachna</taxon>
    </lineage>
</organism>
<accession>A0AAW1U2X6</accession>
<dbReference type="InterPro" id="IPR051625">
    <property type="entry name" value="Signaling_Regulatory_Domain"/>
</dbReference>
<dbReference type="SUPFAM" id="SSF54695">
    <property type="entry name" value="POZ domain"/>
    <property type="match status" value="2"/>
</dbReference>
<name>A0AAW1U2X6_9CUCU</name>
<dbReference type="Pfam" id="PF00651">
    <property type="entry name" value="BTB"/>
    <property type="match status" value="2"/>
</dbReference>
<feature type="compositionally biased region" description="Polar residues" evidence="2">
    <location>
        <begin position="703"/>
        <end position="714"/>
    </location>
</feature>
<evidence type="ECO:0000259" key="3">
    <source>
        <dbReference type="PROSITE" id="PS50097"/>
    </source>
</evidence>
<dbReference type="PANTHER" id="PTHR22872">
    <property type="entry name" value="BTK-BINDING PROTEIN-RELATED"/>
    <property type="match status" value="1"/>
</dbReference>
<feature type="domain" description="BTB" evidence="3">
    <location>
        <begin position="394"/>
        <end position="461"/>
    </location>
</feature>
<feature type="domain" description="BTB" evidence="3">
    <location>
        <begin position="249"/>
        <end position="309"/>
    </location>
</feature>